<dbReference type="InterPro" id="IPR000086">
    <property type="entry name" value="NUDIX_hydrolase_dom"/>
</dbReference>
<keyword evidence="2 3" id="KW-0378">Hydrolase</keyword>
<accession>A0AAE3KUQ3</accession>
<dbReference type="AlphaFoldDB" id="A0AAE3KUQ3"/>
<dbReference type="Pfam" id="PF00293">
    <property type="entry name" value="NUDIX"/>
    <property type="match status" value="1"/>
</dbReference>
<dbReference type="InterPro" id="IPR020084">
    <property type="entry name" value="NUDIX_hydrolase_CS"/>
</dbReference>
<comment type="caution">
    <text evidence="5">The sequence shown here is derived from an EMBL/GenBank/DDBJ whole genome shotgun (WGS) entry which is preliminary data.</text>
</comment>
<dbReference type="PROSITE" id="PS51462">
    <property type="entry name" value="NUDIX"/>
    <property type="match status" value="1"/>
</dbReference>
<evidence type="ECO:0000313" key="6">
    <source>
        <dbReference type="Proteomes" id="UP001204144"/>
    </source>
</evidence>
<dbReference type="Proteomes" id="UP001204144">
    <property type="component" value="Unassembled WGS sequence"/>
</dbReference>
<dbReference type="EMBL" id="RJUF01000028">
    <property type="protein sequence ID" value="MCP9763431.1"/>
    <property type="molecule type" value="Genomic_DNA"/>
</dbReference>
<dbReference type="PRINTS" id="PR00502">
    <property type="entry name" value="NUDIXFAMILY"/>
</dbReference>
<dbReference type="PANTHER" id="PTHR43046">
    <property type="entry name" value="GDP-MANNOSE MANNOSYL HYDROLASE"/>
    <property type="match status" value="1"/>
</dbReference>
<name>A0AAE3KUQ3_9BACT</name>
<dbReference type="PANTHER" id="PTHR43046:SF14">
    <property type="entry name" value="MUTT_NUDIX FAMILY PROTEIN"/>
    <property type="match status" value="1"/>
</dbReference>
<comment type="cofactor">
    <cofactor evidence="1">
        <name>Mg(2+)</name>
        <dbReference type="ChEBI" id="CHEBI:18420"/>
    </cofactor>
</comment>
<dbReference type="SUPFAM" id="SSF55811">
    <property type="entry name" value="Nudix"/>
    <property type="match status" value="1"/>
</dbReference>
<evidence type="ECO:0000256" key="2">
    <source>
        <dbReference type="ARBA" id="ARBA00022801"/>
    </source>
</evidence>
<organism evidence="5 6">
    <name type="scientific">Lacihabitans soyangensis</name>
    <dbReference type="NCBI Taxonomy" id="869394"/>
    <lineage>
        <taxon>Bacteria</taxon>
        <taxon>Pseudomonadati</taxon>
        <taxon>Bacteroidota</taxon>
        <taxon>Cytophagia</taxon>
        <taxon>Cytophagales</taxon>
        <taxon>Leadbetterellaceae</taxon>
        <taxon>Lacihabitans</taxon>
    </lineage>
</organism>
<dbReference type="Gene3D" id="3.90.79.10">
    <property type="entry name" value="Nucleoside Triphosphate Pyrophosphohydrolase"/>
    <property type="match status" value="1"/>
</dbReference>
<evidence type="ECO:0000313" key="5">
    <source>
        <dbReference type="EMBL" id="MCP9763431.1"/>
    </source>
</evidence>
<evidence type="ECO:0000259" key="4">
    <source>
        <dbReference type="PROSITE" id="PS51462"/>
    </source>
</evidence>
<proteinExistence type="inferred from homology"/>
<comment type="similarity">
    <text evidence="3">Belongs to the Nudix hydrolase family.</text>
</comment>
<dbReference type="GO" id="GO:0016787">
    <property type="term" value="F:hydrolase activity"/>
    <property type="evidence" value="ECO:0007669"/>
    <property type="project" value="UniProtKB-KW"/>
</dbReference>
<feature type="domain" description="Nudix hydrolase" evidence="4">
    <location>
        <begin position="26"/>
        <end position="156"/>
    </location>
</feature>
<reference evidence="5 6" key="1">
    <citation type="submission" date="2018-11" db="EMBL/GenBank/DDBJ databases">
        <title>Novel bacteria species description.</title>
        <authorList>
            <person name="Han J.-H."/>
        </authorList>
    </citation>
    <scope>NUCLEOTIDE SEQUENCE [LARGE SCALE GENOMIC DNA]</scope>
    <source>
        <strain evidence="5 6">KCTC23259</strain>
    </source>
</reference>
<dbReference type="InterPro" id="IPR020476">
    <property type="entry name" value="Nudix_hydrolase"/>
</dbReference>
<evidence type="ECO:0000256" key="1">
    <source>
        <dbReference type="ARBA" id="ARBA00001946"/>
    </source>
</evidence>
<protein>
    <submittedName>
        <fullName evidence="5">NUDIX hydrolase</fullName>
    </submittedName>
</protein>
<evidence type="ECO:0000256" key="3">
    <source>
        <dbReference type="RuleBase" id="RU003476"/>
    </source>
</evidence>
<dbReference type="InterPro" id="IPR015797">
    <property type="entry name" value="NUDIX_hydrolase-like_dom_sf"/>
</dbReference>
<sequence>MSLRFVRIKNNQMGHSAEIKAIYGNKLRIRVCGILENHGNYLFVNHKKLNTENIFWNFPGGGVDDGESISETLVREFKEEVNLNVSIEQFCFFNEVIVDTLHAIELYFKVKSKNFDAKTGQDPELEIITDHKWMTIEQFSELPTHQKPVVFSNLKSINDLINRFQN</sequence>
<gene>
    <name evidence="5" type="ORF">EGI31_10730</name>
</gene>
<dbReference type="PROSITE" id="PS00893">
    <property type="entry name" value="NUDIX_BOX"/>
    <property type="match status" value="1"/>
</dbReference>
<keyword evidence="6" id="KW-1185">Reference proteome</keyword>